<evidence type="ECO:0000313" key="3">
    <source>
        <dbReference type="EMBL" id="AHI18799.1"/>
    </source>
</evidence>
<name>A0ABM5PLN0_9CORY</name>
<keyword evidence="1" id="KW-0012">Acyltransferase</keyword>
<sequence length="223" mass="23849">MSEYDAASNDQLGHLDKYGTWEAMVSGQWNIPGRPGTAAEHTRGFELSKQLNDLGNTDPDKAREIIAEMIHPDSGPTMIHAPLNIEFGTNLRCGDRVFINFNATILAQAPVTLGDDVMIGPNCSLITVGHPVADHQMRRGGWEQAKPISIGANTWLGANVTVLPGVSIGKNCVLGAGTMVTRDIPDNSLVLGSPGKVVRTLNESQPLERSQHDGPVDGVHSRG</sequence>
<protein>
    <recommendedName>
        <fullName evidence="1">Acetyltransferase</fullName>
        <ecNumber evidence="1">2.3.1.-</ecNumber>
    </recommendedName>
</protein>
<dbReference type="RefSeq" id="WP_006823820.1">
    <property type="nucleotide sequence ID" value="NZ_CP004350.1"/>
</dbReference>
<dbReference type="InterPro" id="IPR011004">
    <property type="entry name" value="Trimer_LpxA-like_sf"/>
</dbReference>
<dbReference type="PANTHER" id="PTHR43017:SF1">
    <property type="entry name" value="ACETYLTRANSFERASE YJL218W-RELATED"/>
    <property type="match status" value="1"/>
</dbReference>
<dbReference type="InterPro" id="IPR001451">
    <property type="entry name" value="Hexapep"/>
</dbReference>
<dbReference type="CDD" id="cd03357">
    <property type="entry name" value="LbH_MAT_GAT"/>
    <property type="match status" value="1"/>
</dbReference>
<dbReference type="Proteomes" id="UP000019226">
    <property type="component" value="Chromosome"/>
</dbReference>
<organism evidence="3 4">
    <name type="scientific">Corynebacterium casei LMG S-19264</name>
    <dbReference type="NCBI Taxonomy" id="1285583"/>
    <lineage>
        <taxon>Bacteria</taxon>
        <taxon>Bacillati</taxon>
        <taxon>Actinomycetota</taxon>
        <taxon>Actinomycetes</taxon>
        <taxon>Mycobacteriales</taxon>
        <taxon>Corynebacteriaceae</taxon>
        <taxon>Corynebacterium</taxon>
    </lineage>
</organism>
<evidence type="ECO:0000313" key="4">
    <source>
        <dbReference type="Proteomes" id="UP000019226"/>
    </source>
</evidence>
<dbReference type="PANTHER" id="PTHR43017">
    <property type="entry name" value="GALACTOSIDE O-ACETYLTRANSFERASE"/>
    <property type="match status" value="1"/>
</dbReference>
<evidence type="ECO:0000256" key="1">
    <source>
        <dbReference type="RuleBase" id="RU367021"/>
    </source>
</evidence>
<proteinExistence type="inferred from homology"/>
<dbReference type="EC" id="2.3.1.-" evidence="1"/>
<accession>A0ABM5PLN0</accession>
<comment type="similarity">
    <text evidence="1">Belongs to the transferase hexapeptide repeat family.</text>
</comment>
<gene>
    <name evidence="3" type="ORF">CCASEI_01070</name>
</gene>
<keyword evidence="4" id="KW-1185">Reference proteome</keyword>
<dbReference type="Gene3D" id="2.160.10.10">
    <property type="entry name" value="Hexapeptide repeat proteins"/>
    <property type="match status" value="1"/>
</dbReference>
<dbReference type="InterPro" id="IPR039369">
    <property type="entry name" value="LacA-like"/>
</dbReference>
<keyword evidence="1" id="KW-0808">Transferase</keyword>
<dbReference type="GeneID" id="82876423"/>
<dbReference type="SUPFAM" id="SSF51161">
    <property type="entry name" value="Trimeric LpxA-like enzymes"/>
    <property type="match status" value="1"/>
</dbReference>
<dbReference type="EMBL" id="CP004350">
    <property type="protein sequence ID" value="AHI18799.1"/>
    <property type="molecule type" value="Genomic_DNA"/>
</dbReference>
<feature type="region of interest" description="Disordered" evidence="2">
    <location>
        <begin position="202"/>
        <end position="223"/>
    </location>
</feature>
<evidence type="ECO:0000256" key="2">
    <source>
        <dbReference type="SAM" id="MobiDB-lite"/>
    </source>
</evidence>
<reference evidence="4" key="1">
    <citation type="submission" date="2013-02" db="EMBL/GenBank/DDBJ databases">
        <title>The complete genome sequence of Corynebacterium casei LMG S-19264 (=DSM 44701).</title>
        <authorList>
            <person name="Ruckert C."/>
            <person name="Albersmeier A."/>
            <person name="Kalinowski J."/>
        </authorList>
    </citation>
    <scope>NUCLEOTIDE SEQUENCE [LARGE SCALE GENOMIC DNA]</scope>
    <source>
        <strain evidence="4">LMG S-19264</strain>
    </source>
</reference>
<dbReference type="Pfam" id="PF14602">
    <property type="entry name" value="Hexapep_2"/>
    <property type="match status" value="1"/>
</dbReference>